<proteinExistence type="predicted"/>
<feature type="domain" description="F-box" evidence="1">
    <location>
        <begin position="1"/>
        <end position="49"/>
    </location>
</feature>
<dbReference type="InterPro" id="IPR001810">
    <property type="entry name" value="F-box_dom"/>
</dbReference>
<gene>
    <name evidence="2" type="ORF">ASPACDRAFT_56896</name>
</gene>
<protein>
    <recommendedName>
        <fullName evidence="1">F-box domain-containing protein</fullName>
    </recommendedName>
</protein>
<dbReference type="VEuPathDB" id="FungiDB:ASPACDRAFT_56896"/>
<keyword evidence="3" id="KW-1185">Reference proteome</keyword>
<evidence type="ECO:0000259" key="1">
    <source>
        <dbReference type="PROSITE" id="PS50181"/>
    </source>
</evidence>
<dbReference type="Proteomes" id="UP000184546">
    <property type="component" value="Unassembled WGS sequence"/>
</dbReference>
<reference evidence="3" key="1">
    <citation type="journal article" date="2017" name="Genome Biol.">
        <title>Comparative genomics reveals high biological diversity and specific adaptations in the industrially and medically important fungal genus Aspergillus.</title>
        <authorList>
            <person name="de Vries R.P."/>
            <person name="Riley R."/>
            <person name="Wiebenga A."/>
            <person name="Aguilar-Osorio G."/>
            <person name="Amillis S."/>
            <person name="Uchima C.A."/>
            <person name="Anderluh G."/>
            <person name="Asadollahi M."/>
            <person name="Askin M."/>
            <person name="Barry K."/>
            <person name="Battaglia E."/>
            <person name="Bayram O."/>
            <person name="Benocci T."/>
            <person name="Braus-Stromeyer S.A."/>
            <person name="Caldana C."/>
            <person name="Canovas D."/>
            <person name="Cerqueira G.C."/>
            <person name="Chen F."/>
            <person name="Chen W."/>
            <person name="Choi C."/>
            <person name="Clum A."/>
            <person name="Dos Santos R.A."/>
            <person name="Damasio A.R."/>
            <person name="Diallinas G."/>
            <person name="Emri T."/>
            <person name="Fekete E."/>
            <person name="Flipphi M."/>
            <person name="Freyberg S."/>
            <person name="Gallo A."/>
            <person name="Gournas C."/>
            <person name="Habgood R."/>
            <person name="Hainaut M."/>
            <person name="Harispe M.L."/>
            <person name="Henrissat B."/>
            <person name="Hilden K.S."/>
            <person name="Hope R."/>
            <person name="Hossain A."/>
            <person name="Karabika E."/>
            <person name="Karaffa L."/>
            <person name="Karanyi Z."/>
            <person name="Krasevec N."/>
            <person name="Kuo A."/>
            <person name="Kusch H."/>
            <person name="LaButti K."/>
            <person name="Lagendijk E.L."/>
            <person name="Lapidus A."/>
            <person name="Levasseur A."/>
            <person name="Lindquist E."/>
            <person name="Lipzen A."/>
            <person name="Logrieco A.F."/>
            <person name="MacCabe A."/>
            <person name="Maekelae M.R."/>
            <person name="Malavazi I."/>
            <person name="Melin P."/>
            <person name="Meyer V."/>
            <person name="Mielnichuk N."/>
            <person name="Miskei M."/>
            <person name="Molnar A.P."/>
            <person name="Mule G."/>
            <person name="Ngan C.Y."/>
            <person name="Orejas M."/>
            <person name="Orosz E."/>
            <person name="Ouedraogo J.P."/>
            <person name="Overkamp K.M."/>
            <person name="Park H.-S."/>
            <person name="Perrone G."/>
            <person name="Piumi F."/>
            <person name="Punt P.J."/>
            <person name="Ram A.F."/>
            <person name="Ramon A."/>
            <person name="Rauscher S."/>
            <person name="Record E."/>
            <person name="Riano-Pachon D.M."/>
            <person name="Robert V."/>
            <person name="Roehrig J."/>
            <person name="Ruller R."/>
            <person name="Salamov A."/>
            <person name="Salih N.S."/>
            <person name="Samson R.A."/>
            <person name="Sandor E."/>
            <person name="Sanguinetti M."/>
            <person name="Schuetze T."/>
            <person name="Sepcic K."/>
            <person name="Shelest E."/>
            <person name="Sherlock G."/>
            <person name="Sophianopoulou V."/>
            <person name="Squina F.M."/>
            <person name="Sun H."/>
            <person name="Susca A."/>
            <person name="Todd R.B."/>
            <person name="Tsang A."/>
            <person name="Unkles S.E."/>
            <person name="van de Wiele N."/>
            <person name="van Rossen-Uffink D."/>
            <person name="Oliveira J.V."/>
            <person name="Vesth T.C."/>
            <person name="Visser J."/>
            <person name="Yu J.-H."/>
            <person name="Zhou M."/>
            <person name="Andersen M.R."/>
            <person name="Archer D.B."/>
            <person name="Baker S.E."/>
            <person name="Benoit I."/>
            <person name="Brakhage A.A."/>
            <person name="Braus G.H."/>
            <person name="Fischer R."/>
            <person name="Frisvad J.C."/>
            <person name="Goldman G.H."/>
            <person name="Houbraken J."/>
            <person name="Oakley B."/>
            <person name="Pocsi I."/>
            <person name="Scazzocchio C."/>
            <person name="Seiboth B."/>
            <person name="vanKuyk P.A."/>
            <person name="Wortman J."/>
            <person name="Dyer P.S."/>
            <person name="Grigoriev I.V."/>
        </authorList>
    </citation>
    <scope>NUCLEOTIDE SEQUENCE [LARGE SCALE GENOMIC DNA]</scope>
    <source>
        <strain evidence="3">ATCC 16872 / CBS 172.66 / WB 5094</strain>
    </source>
</reference>
<dbReference type="SUPFAM" id="SSF52047">
    <property type="entry name" value="RNI-like"/>
    <property type="match status" value="1"/>
</dbReference>
<dbReference type="AlphaFoldDB" id="A0A1L9X4X1"/>
<dbReference type="OrthoDB" id="5279008at2759"/>
<dbReference type="EMBL" id="KV878971">
    <property type="protein sequence ID" value="OJK03493.1"/>
    <property type="molecule type" value="Genomic_DNA"/>
</dbReference>
<evidence type="ECO:0000313" key="2">
    <source>
        <dbReference type="EMBL" id="OJK03493.1"/>
    </source>
</evidence>
<dbReference type="OMA" id="WHTDTSD"/>
<evidence type="ECO:0000313" key="3">
    <source>
        <dbReference type="Proteomes" id="UP000184546"/>
    </source>
</evidence>
<sequence>MSLVDLPNEILDAVWFYLGLPDWCALRLSCRVLYSKSLATFVSRHVKRISVLITSDGLRELEAIATHEVFRAHVQELWLVPEVFRGHYDVDYDTFVQAKLMAAGYFDQPPVAHGTHSSITELVRWAIDNLRSDYETYQSAVKAHLKLIQADSLPHTLATCMKQLTNLSTVGLETYPPSAAGHKHPPCLGRMALRRRLNHHPFANPHIPHNWERSPDYLWSEENRSIRAPVFSALLQAIPTSTAQIQQLRTCSEGEHCGIPPEQLTLTDTHYTTLQPHLQALQTLDLCLQYADPHSDTTESPLLRLLLAAAPTLTTLKVSQWSTKDELPADHFTQLSHHIHFTRLCTLSLHWIEVTQPSFRAFLRTAAPTLQTLSLVSVSLIDRIDLPTRSNPFYDAVNDLWRQFCDGIRDDLPGLRSLEMKDMAYRGHVLRIEDGMRAVSGKKLSRRVSAAVALAYDATQAEVGLAAWLNQLQLPEHRSARLGQPLPGRFSSMAACSDLLRLWGSKTKK</sequence>
<name>A0A1L9X4X1_ASPA1</name>
<dbReference type="InterPro" id="IPR032675">
    <property type="entry name" value="LRR_dom_sf"/>
</dbReference>
<dbReference type="PROSITE" id="PS50181">
    <property type="entry name" value="FBOX"/>
    <property type="match status" value="1"/>
</dbReference>
<accession>A0A1L9X4X1</accession>
<dbReference type="RefSeq" id="XP_020059832.1">
    <property type="nucleotide sequence ID" value="XM_020203188.1"/>
</dbReference>
<dbReference type="GeneID" id="30977002"/>
<organism evidence="2 3">
    <name type="scientific">Aspergillus aculeatus (strain ATCC 16872 / CBS 172.66 / WB 5094)</name>
    <dbReference type="NCBI Taxonomy" id="690307"/>
    <lineage>
        <taxon>Eukaryota</taxon>
        <taxon>Fungi</taxon>
        <taxon>Dikarya</taxon>
        <taxon>Ascomycota</taxon>
        <taxon>Pezizomycotina</taxon>
        <taxon>Eurotiomycetes</taxon>
        <taxon>Eurotiomycetidae</taxon>
        <taxon>Eurotiales</taxon>
        <taxon>Aspergillaceae</taxon>
        <taxon>Aspergillus</taxon>
        <taxon>Aspergillus subgen. Circumdati</taxon>
    </lineage>
</organism>
<dbReference type="Gene3D" id="3.80.10.10">
    <property type="entry name" value="Ribonuclease Inhibitor"/>
    <property type="match status" value="1"/>
</dbReference>